<sequence>MRVPSPCLNSSDIESLSLSASKTSSVTNPSESRTRTRSSDPNPTATISTRTQRRASVRTEAAEVQPANIPEDAKLNPTERIIVAEPEGLSSYPPTVSNTFLPPTTTSFCVKFCPSFSKLGEAGGLWVTIPYGADTLQKCEHSHGYLSLQSKISAPHCW</sequence>
<keyword evidence="3" id="KW-1185">Reference proteome</keyword>
<accession>A0ABV0ZY08</accession>
<feature type="region of interest" description="Disordered" evidence="1">
    <location>
        <begin position="1"/>
        <end position="64"/>
    </location>
</feature>
<organism evidence="2 3">
    <name type="scientific">Ameca splendens</name>
    <dbReference type="NCBI Taxonomy" id="208324"/>
    <lineage>
        <taxon>Eukaryota</taxon>
        <taxon>Metazoa</taxon>
        <taxon>Chordata</taxon>
        <taxon>Craniata</taxon>
        <taxon>Vertebrata</taxon>
        <taxon>Euteleostomi</taxon>
        <taxon>Actinopterygii</taxon>
        <taxon>Neopterygii</taxon>
        <taxon>Teleostei</taxon>
        <taxon>Neoteleostei</taxon>
        <taxon>Acanthomorphata</taxon>
        <taxon>Ovalentaria</taxon>
        <taxon>Atherinomorphae</taxon>
        <taxon>Cyprinodontiformes</taxon>
        <taxon>Goodeidae</taxon>
        <taxon>Ameca</taxon>
    </lineage>
</organism>
<dbReference type="EMBL" id="JAHRIP010076449">
    <property type="protein sequence ID" value="MEQ2311143.1"/>
    <property type="molecule type" value="Genomic_DNA"/>
</dbReference>
<reference evidence="2 3" key="1">
    <citation type="submission" date="2021-06" db="EMBL/GenBank/DDBJ databases">
        <authorList>
            <person name="Palmer J.M."/>
        </authorList>
    </citation>
    <scope>NUCLEOTIDE SEQUENCE [LARGE SCALE GENOMIC DNA]</scope>
    <source>
        <strain evidence="2 3">AS_MEX2019</strain>
        <tissue evidence="2">Muscle</tissue>
    </source>
</reference>
<evidence type="ECO:0000313" key="3">
    <source>
        <dbReference type="Proteomes" id="UP001469553"/>
    </source>
</evidence>
<feature type="compositionally biased region" description="Polar residues" evidence="1">
    <location>
        <begin position="39"/>
        <end position="50"/>
    </location>
</feature>
<feature type="compositionally biased region" description="Low complexity" evidence="1">
    <location>
        <begin position="8"/>
        <end position="25"/>
    </location>
</feature>
<evidence type="ECO:0000256" key="1">
    <source>
        <dbReference type="SAM" id="MobiDB-lite"/>
    </source>
</evidence>
<comment type="caution">
    <text evidence="2">The sequence shown here is derived from an EMBL/GenBank/DDBJ whole genome shotgun (WGS) entry which is preliminary data.</text>
</comment>
<proteinExistence type="predicted"/>
<name>A0ABV0ZY08_9TELE</name>
<gene>
    <name evidence="2" type="ORF">AMECASPLE_016598</name>
</gene>
<dbReference type="Proteomes" id="UP001469553">
    <property type="component" value="Unassembled WGS sequence"/>
</dbReference>
<protein>
    <submittedName>
        <fullName evidence="2">Uncharacterized protein</fullName>
    </submittedName>
</protein>
<evidence type="ECO:0000313" key="2">
    <source>
        <dbReference type="EMBL" id="MEQ2311143.1"/>
    </source>
</evidence>